<dbReference type="Pfam" id="PF03221">
    <property type="entry name" value="HTH_Tnp_Tc5"/>
    <property type="match status" value="1"/>
</dbReference>
<protein>
    <recommendedName>
        <fullName evidence="2">HTH CENPB-type domain-containing protein</fullName>
    </recommendedName>
</protein>
<keyword evidence="1" id="KW-0238">DNA-binding</keyword>
<proteinExistence type="predicted"/>
<feature type="non-terminal residue" evidence="3">
    <location>
        <position position="1"/>
    </location>
</feature>
<dbReference type="PROSITE" id="PS51253">
    <property type="entry name" value="HTH_CENPB"/>
    <property type="match status" value="1"/>
</dbReference>
<evidence type="ECO:0000259" key="2">
    <source>
        <dbReference type="PROSITE" id="PS51253"/>
    </source>
</evidence>
<feature type="domain" description="HTH CENPB-type" evidence="2">
    <location>
        <begin position="5"/>
        <end position="76"/>
    </location>
</feature>
<evidence type="ECO:0000313" key="4">
    <source>
        <dbReference type="Proteomes" id="UP000708208"/>
    </source>
</evidence>
<dbReference type="EMBL" id="CAJVCH010526834">
    <property type="protein sequence ID" value="CAG7822586.1"/>
    <property type="molecule type" value="Genomic_DNA"/>
</dbReference>
<organism evidence="3 4">
    <name type="scientific">Allacma fusca</name>
    <dbReference type="NCBI Taxonomy" id="39272"/>
    <lineage>
        <taxon>Eukaryota</taxon>
        <taxon>Metazoa</taxon>
        <taxon>Ecdysozoa</taxon>
        <taxon>Arthropoda</taxon>
        <taxon>Hexapoda</taxon>
        <taxon>Collembola</taxon>
        <taxon>Symphypleona</taxon>
        <taxon>Sminthuridae</taxon>
        <taxon>Allacma</taxon>
    </lineage>
</organism>
<comment type="caution">
    <text evidence="3">The sequence shown here is derived from an EMBL/GenBank/DDBJ whole genome shotgun (WGS) entry which is preliminary data.</text>
</comment>
<evidence type="ECO:0000313" key="3">
    <source>
        <dbReference type="EMBL" id="CAG7822586.1"/>
    </source>
</evidence>
<accession>A0A8J2KW46</accession>
<dbReference type="InterPro" id="IPR006600">
    <property type="entry name" value="HTH_CenpB_DNA-bd_dom"/>
</dbReference>
<name>A0A8J2KW46_9HEXA</name>
<gene>
    <name evidence="3" type="ORF">AFUS01_LOCUS32849</name>
</gene>
<keyword evidence="4" id="KW-1185">Reference proteome</keyword>
<dbReference type="OrthoDB" id="7691932at2759"/>
<dbReference type="Proteomes" id="UP000708208">
    <property type="component" value="Unassembled WGS sequence"/>
</dbReference>
<dbReference type="GO" id="GO:0003677">
    <property type="term" value="F:DNA binding"/>
    <property type="evidence" value="ECO:0007669"/>
    <property type="project" value="UniProtKB-KW"/>
</dbReference>
<dbReference type="AlphaFoldDB" id="A0A8J2KW46"/>
<sequence length="207" mass="23838">MPKIQQGGTRFEKYEAIDEYVFDLFKEARSTFKTVRDIDLRSWALQKSREFVDFPFKASEKWVANFKKKHNMGSRKIQKVVSEREIVDSEILMERAREFREEVLKEAPKYGDKYVWNTDQVGINYEILTTRTLSYKGERATFGFGFSPKNRATHSYTVQPIISMEGKIIGDFLVCLQEPGGKLGPRVVDTIFPAPNLTITCSSSGKL</sequence>
<evidence type="ECO:0000256" key="1">
    <source>
        <dbReference type="ARBA" id="ARBA00023125"/>
    </source>
</evidence>
<reference evidence="3" key="1">
    <citation type="submission" date="2021-06" db="EMBL/GenBank/DDBJ databases">
        <authorList>
            <person name="Hodson N. C."/>
            <person name="Mongue J. A."/>
            <person name="Jaron S. K."/>
        </authorList>
    </citation>
    <scope>NUCLEOTIDE SEQUENCE</scope>
</reference>